<dbReference type="AlphaFoldDB" id="A0A0L8I050"/>
<evidence type="ECO:0000256" key="1">
    <source>
        <dbReference type="ARBA" id="ARBA00004651"/>
    </source>
</evidence>
<feature type="region of interest" description="Disordered" evidence="10">
    <location>
        <begin position="444"/>
        <end position="483"/>
    </location>
</feature>
<feature type="compositionally biased region" description="Low complexity" evidence="10">
    <location>
        <begin position="288"/>
        <end position="300"/>
    </location>
</feature>
<feature type="compositionally biased region" description="Basic and acidic residues" evidence="10">
    <location>
        <begin position="274"/>
        <end position="287"/>
    </location>
</feature>
<evidence type="ECO:0000256" key="7">
    <source>
        <dbReference type="ARBA" id="ARBA00023170"/>
    </source>
</evidence>
<sequence length="681" mass="76548">MALFRFPFDFNFTEDNGLGNTTAYPSGFDSYTEQVTFDFWRFSIENETFNDSAQNSKLPVFPGAGFPSGYSWPTIIISTCFVVVLVVLVGLGNLLVCIAIYTDKNLKITQNSFIASLAIADMLLGILVMPLSWCNEILGYWYFGPVLCDLWLSVDVLLCTASILNLVLISLDRYWSITRALHYPQQRTPKRAAIMIAIVWVLSGIICLPPLIGWKQPRPEVETLYPMCFLSEDLGYVLYSSCGSFYIPMVIMVIVYFRIYLAALRRARGTFKKNPKEVCPETPKDKTTSSTATSFTTPPKNNNQKSITTNASSHAAPNSLKETKSANANGNTNCIEVKHVDKETPIPNETTVPIKADNKILKVPGQENGHSASLQIEDEQRNLINTDSDSVSILNNKTATSDSEVGEIRPPNQRLVLVTDTESSMESPKKSCVKGDVSTELETVEENAKPLLAGDTDSTTYYDSPYLSPETQMTDTGTCTEMKTPNVTRKETNQLQPANQVQHSENEVHGQNHEQEQDLPSTNAPSEALPSPNVKEINDKSHKDKKKNRKKKEHILMTNIKKGHKNKGDIDKNRKEQTWKAPSARDAEKQKRRVAKARERRATIVLGIVMAAFILCWCPFFTLYVISAFCDGCIPMLVFNIFFWFGYCNSALNPVIYTVFNRDFKHAFIKILFGNKNFKRR</sequence>
<dbReference type="STRING" id="37653.A0A0L8I050"/>
<feature type="compositionally biased region" description="Polar residues" evidence="10">
    <location>
        <begin position="469"/>
        <end position="483"/>
    </location>
</feature>
<dbReference type="PANTHER" id="PTHR24248">
    <property type="entry name" value="ADRENERGIC RECEPTOR-RELATED G-PROTEIN COUPLED RECEPTOR"/>
    <property type="match status" value="1"/>
</dbReference>
<dbReference type="OMA" id="MAVFMER"/>
<feature type="compositionally biased region" description="Basic residues" evidence="10">
    <location>
        <begin position="543"/>
        <end position="553"/>
    </location>
</feature>
<evidence type="ECO:0000256" key="3">
    <source>
        <dbReference type="ARBA" id="ARBA00022692"/>
    </source>
</evidence>
<dbReference type="InterPro" id="IPR000276">
    <property type="entry name" value="GPCR_Rhodpsn"/>
</dbReference>
<dbReference type="GO" id="GO:0005886">
    <property type="term" value="C:plasma membrane"/>
    <property type="evidence" value="ECO:0007669"/>
    <property type="project" value="UniProtKB-SubCell"/>
</dbReference>
<keyword evidence="3 9" id="KW-0812">Transmembrane</keyword>
<dbReference type="PANTHER" id="PTHR24248:SF189">
    <property type="entry name" value="ALPHA2-ADRENERGIC-LIKE OCTOPAMINE RECEPTOR, ISOFORM B"/>
    <property type="match status" value="1"/>
</dbReference>
<keyword evidence="6 11" id="KW-0472">Membrane</keyword>
<proteinExistence type="inferred from homology"/>
<evidence type="ECO:0000256" key="2">
    <source>
        <dbReference type="ARBA" id="ARBA00022475"/>
    </source>
</evidence>
<feature type="transmembrane region" description="Helical" evidence="11">
    <location>
        <begin position="75"/>
        <end position="101"/>
    </location>
</feature>
<evidence type="ECO:0000256" key="9">
    <source>
        <dbReference type="RuleBase" id="RU000688"/>
    </source>
</evidence>
<dbReference type="PROSITE" id="PS50262">
    <property type="entry name" value="G_PROTEIN_RECEP_F1_2"/>
    <property type="match status" value="1"/>
</dbReference>
<feature type="transmembrane region" description="Helical" evidence="11">
    <location>
        <begin position="192"/>
        <end position="214"/>
    </location>
</feature>
<feature type="compositionally biased region" description="Basic and acidic residues" evidence="10">
    <location>
        <begin position="566"/>
        <end position="589"/>
    </location>
</feature>
<dbReference type="PRINTS" id="PR00237">
    <property type="entry name" value="GPCRRHODOPSN"/>
</dbReference>
<feature type="region of interest" description="Disordered" evidence="10">
    <location>
        <begin position="496"/>
        <end position="590"/>
    </location>
</feature>
<evidence type="ECO:0000256" key="11">
    <source>
        <dbReference type="SAM" id="Phobius"/>
    </source>
</evidence>
<feature type="transmembrane region" description="Helical" evidence="11">
    <location>
        <begin position="234"/>
        <end position="257"/>
    </location>
</feature>
<dbReference type="Pfam" id="PF00001">
    <property type="entry name" value="7tm_1"/>
    <property type="match status" value="2"/>
</dbReference>
<evidence type="ECO:0000259" key="12">
    <source>
        <dbReference type="PROSITE" id="PS50262"/>
    </source>
</evidence>
<feature type="compositionally biased region" description="Polar residues" evidence="10">
    <location>
        <begin position="301"/>
        <end position="316"/>
    </location>
</feature>
<evidence type="ECO:0000256" key="8">
    <source>
        <dbReference type="ARBA" id="ARBA00023224"/>
    </source>
</evidence>
<dbReference type="OrthoDB" id="5975661at2759"/>
<keyword evidence="4 11" id="KW-1133">Transmembrane helix</keyword>
<name>A0A0L8I050_OCTBM</name>
<feature type="compositionally biased region" description="Basic and acidic residues" evidence="10">
    <location>
        <begin position="504"/>
        <end position="516"/>
    </location>
</feature>
<feature type="transmembrane region" description="Helical" evidence="11">
    <location>
        <begin position="602"/>
        <end position="626"/>
    </location>
</feature>
<dbReference type="SUPFAM" id="SSF81321">
    <property type="entry name" value="Family A G protein-coupled receptor-like"/>
    <property type="match status" value="1"/>
</dbReference>
<keyword evidence="5 9" id="KW-0297">G-protein coupled receptor</keyword>
<protein>
    <recommendedName>
        <fullName evidence="12">G-protein coupled receptors family 1 profile domain-containing protein</fullName>
    </recommendedName>
</protein>
<evidence type="ECO:0000313" key="13">
    <source>
        <dbReference type="EMBL" id="KOF94791.1"/>
    </source>
</evidence>
<feature type="transmembrane region" description="Helical" evidence="11">
    <location>
        <begin position="638"/>
        <end position="660"/>
    </location>
</feature>
<accession>A0A0L8I050</accession>
<evidence type="ECO:0000256" key="4">
    <source>
        <dbReference type="ARBA" id="ARBA00022989"/>
    </source>
</evidence>
<feature type="domain" description="G-protein coupled receptors family 1 profile" evidence="12">
    <location>
        <begin position="92"/>
        <end position="657"/>
    </location>
</feature>
<evidence type="ECO:0000256" key="6">
    <source>
        <dbReference type="ARBA" id="ARBA00023136"/>
    </source>
</evidence>
<keyword evidence="7 9" id="KW-0675">Receptor</keyword>
<dbReference type="GO" id="GO:0004930">
    <property type="term" value="F:G protein-coupled receptor activity"/>
    <property type="evidence" value="ECO:0007669"/>
    <property type="project" value="UniProtKB-KW"/>
</dbReference>
<feature type="transmembrane region" description="Helical" evidence="11">
    <location>
        <begin position="113"/>
        <end position="131"/>
    </location>
</feature>
<dbReference type="PROSITE" id="PS00237">
    <property type="entry name" value="G_PROTEIN_RECEP_F1_1"/>
    <property type="match status" value="1"/>
</dbReference>
<dbReference type="SMART" id="SM01381">
    <property type="entry name" value="7TM_GPCR_Srsx"/>
    <property type="match status" value="1"/>
</dbReference>
<organism evidence="13">
    <name type="scientific">Octopus bimaculoides</name>
    <name type="common">California two-spotted octopus</name>
    <dbReference type="NCBI Taxonomy" id="37653"/>
    <lineage>
        <taxon>Eukaryota</taxon>
        <taxon>Metazoa</taxon>
        <taxon>Spiralia</taxon>
        <taxon>Lophotrochozoa</taxon>
        <taxon>Mollusca</taxon>
        <taxon>Cephalopoda</taxon>
        <taxon>Coleoidea</taxon>
        <taxon>Octopodiformes</taxon>
        <taxon>Octopoda</taxon>
        <taxon>Incirrata</taxon>
        <taxon>Octopodidae</taxon>
        <taxon>Octopus</taxon>
    </lineage>
</organism>
<comment type="subcellular location">
    <subcellularLocation>
        <location evidence="1">Cell membrane</location>
        <topology evidence="1">Multi-pass membrane protein</topology>
    </subcellularLocation>
</comment>
<feature type="transmembrane region" description="Helical" evidence="11">
    <location>
        <begin position="151"/>
        <end position="171"/>
    </location>
</feature>
<comment type="similarity">
    <text evidence="9">Belongs to the G-protein coupled receptor 1 family.</text>
</comment>
<evidence type="ECO:0000256" key="5">
    <source>
        <dbReference type="ARBA" id="ARBA00023040"/>
    </source>
</evidence>
<feature type="region of interest" description="Disordered" evidence="10">
    <location>
        <begin position="273"/>
        <end position="329"/>
    </location>
</feature>
<keyword evidence="8 9" id="KW-0807">Transducer</keyword>
<dbReference type="InterPro" id="IPR017452">
    <property type="entry name" value="GPCR_Rhodpsn_7TM"/>
</dbReference>
<keyword evidence="2" id="KW-1003">Cell membrane</keyword>
<dbReference type="EMBL" id="KQ416875">
    <property type="protein sequence ID" value="KOF94791.1"/>
    <property type="molecule type" value="Genomic_DNA"/>
</dbReference>
<gene>
    <name evidence="13" type="ORF">OCBIM_22000667mg</name>
</gene>
<evidence type="ECO:0000256" key="10">
    <source>
        <dbReference type="SAM" id="MobiDB-lite"/>
    </source>
</evidence>
<reference evidence="13" key="1">
    <citation type="submission" date="2015-07" db="EMBL/GenBank/DDBJ databases">
        <title>MeaNS - Measles Nucleotide Surveillance Program.</title>
        <authorList>
            <person name="Tran T."/>
            <person name="Druce J."/>
        </authorList>
    </citation>
    <scope>NUCLEOTIDE SEQUENCE</scope>
    <source>
        <strain evidence="13">UCB-OBI-ISO-001</strain>
        <tissue evidence="13">Gonad</tissue>
    </source>
</reference>
<dbReference type="Gene3D" id="1.20.1070.10">
    <property type="entry name" value="Rhodopsin 7-helix transmembrane proteins"/>
    <property type="match status" value="2"/>
</dbReference>
<dbReference type="KEGG" id="obi:106867544"/>